<dbReference type="Proteomes" id="UP000019335">
    <property type="component" value="Chromosome 7"/>
</dbReference>
<evidence type="ECO:0000313" key="3">
    <source>
        <dbReference type="Proteomes" id="UP000019335"/>
    </source>
</evidence>
<dbReference type="OrthoDB" id="10347000at2759"/>
<feature type="region of interest" description="Disordered" evidence="1">
    <location>
        <begin position="1"/>
        <end position="58"/>
    </location>
</feature>
<proteinExistence type="predicted"/>
<feature type="region of interest" description="Disordered" evidence="1">
    <location>
        <begin position="177"/>
        <end position="201"/>
    </location>
</feature>
<name>W7U2L5_9STRA</name>
<feature type="compositionally biased region" description="Gly residues" evidence="1">
    <location>
        <begin position="186"/>
        <end position="195"/>
    </location>
</feature>
<keyword evidence="3" id="KW-1185">Reference proteome</keyword>
<evidence type="ECO:0000313" key="2">
    <source>
        <dbReference type="EMBL" id="EWM27101.1"/>
    </source>
</evidence>
<reference evidence="2 3" key="1">
    <citation type="journal article" date="2014" name="Mol. Plant">
        <title>Chromosome Scale Genome Assembly and Transcriptome Profiling of Nannochloropsis gaditana in Nitrogen Depletion.</title>
        <authorList>
            <person name="Corteggiani Carpinelli E."/>
            <person name="Telatin A."/>
            <person name="Vitulo N."/>
            <person name="Forcato C."/>
            <person name="D'Angelo M."/>
            <person name="Schiavon R."/>
            <person name="Vezzi A."/>
            <person name="Giacometti G.M."/>
            <person name="Morosinotto T."/>
            <person name="Valle G."/>
        </authorList>
    </citation>
    <scope>NUCLEOTIDE SEQUENCE [LARGE SCALE GENOMIC DNA]</scope>
    <source>
        <strain evidence="2 3">B-31</strain>
    </source>
</reference>
<comment type="caution">
    <text evidence="2">The sequence shown here is derived from an EMBL/GenBank/DDBJ whole genome shotgun (WGS) entry which is preliminary data.</text>
</comment>
<accession>W7U2L5</accession>
<evidence type="ECO:0000256" key="1">
    <source>
        <dbReference type="SAM" id="MobiDB-lite"/>
    </source>
</evidence>
<gene>
    <name evidence="2" type="ORF">Naga_100046g26</name>
</gene>
<sequence>MSMEEHTTSFSESGRQGSDGGLTDVLKDDESEAAAAVASTATEEEDEGAQPSSQNVIPADSLANGFSVAKGFLASGWSQARKSIATLQDSEAVHKMREASKPFVGAVVEGGKVVGDRLHHTAEAAKPGLEAVGRRVSGAVEHLSERTRPALEKAGETIKKTTKQVVDEGKPMVKKVGDFFNDNLGGKKGGGGGDGDPPTTV</sequence>
<dbReference type="AlphaFoldDB" id="W7U2L5"/>
<dbReference type="EMBL" id="AZIL01000520">
    <property type="protein sequence ID" value="EWM27101.1"/>
    <property type="molecule type" value="Genomic_DNA"/>
</dbReference>
<organism evidence="2 3">
    <name type="scientific">Nannochloropsis gaditana</name>
    <dbReference type="NCBI Taxonomy" id="72520"/>
    <lineage>
        <taxon>Eukaryota</taxon>
        <taxon>Sar</taxon>
        <taxon>Stramenopiles</taxon>
        <taxon>Ochrophyta</taxon>
        <taxon>Eustigmatophyceae</taxon>
        <taxon>Eustigmatales</taxon>
        <taxon>Monodopsidaceae</taxon>
        <taxon>Nannochloropsis</taxon>
    </lineage>
</organism>
<protein>
    <submittedName>
        <fullName evidence="2">Uncharacterized protein</fullName>
    </submittedName>
</protein>